<feature type="coiled-coil region" evidence="4">
    <location>
        <begin position="71"/>
        <end position="120"/>
    </location>
</feature>
<evidence type="ECO:0000313" key="6">
    <source>
        <dbReference type="Proteomes" id="UP000037069"/>
    </source>
</evidence>
<keyword evidence="3" id="KW-0862">Zinc</keyword>
<comment type="caution">
    <text evidence="5">The sequence shown here is derived from an EMBL/GenBank/DDBJ whole genome shotgun (WGS) entry which is preliminary data.</text>
</comment>
<evidence type="ECO:0000256" key="2">
    <source>
        <dbReference type="ARBA" id="ARBA00022771"/>
    </source>
</evidence>
<dbReference type="OrthoDB" id="8037511at2759"/>
<keyword evidence="4" id="KW-0175">Coiled coil</keyword>
<dbReference type="Proteomes" id="UP000037069">
    <property type="component" value="Unassembled WGS sequence"/>
</dbReference>
<keyword evidence="6" id="KW-1185">Reference proteome</keyword>
<dbReference type="PROSITE" id="PS01359">
    <property type="entry name" value="ZF_PHD_1"/>
    <property type="match status" value="1"/>
</dbReference>
<evidence type="ECO:0000256" key="4">
    <source>
        <dbReference type="SAM" id="Coils"/>
    </source>
</evidence>
<evidence type="ECO:0000256" key="3">
    <source>
        <dbReference type="ARBA" id="ARBA00022833"/>
    </source>
</evidence>
<dbReference type="InterPro" id="IPR019786">
    <property type="entry name" value="Zinc_finger_PHD-type_CS"/>
</dbReference>
<keyword evidence="1" id="KW-0479">Metal-binding</keyword>
<proteinExistence type="predicted"/>
<sequence length="302" mass="34832">MSTNLDCVICKAPITRKINCIECSICENNVHYTCATKISSVYTTDMLNSIKKSAGALLFRCSTCMDKQNCNNNIVNKIDKLEETVNKLSDIITNNILSELKNIKEELTRCVEKANDTEALVKEKVQALMLDNESIRRHIYRGDVIIRGVDANLIKSTDELYECIFKIAKTLDLELNHNDINFCTFIQNKTSILVKLNSVYKRDKLMHNYFISHNLQLSNIFETAKDERIYINDHLSPLASKINFWCRKLIKADKIKKFRIIRKNMPQAKVTFLTGEEKTLNFEMINAMWKTILNSEVSAKEL</sequence>
<reference evidence="5 6" key="1">
    <citation type="journal article" date="2015" name="Nat. Commun.">
        <title>Lucilia cuprina genome unlocks parasitic fly biology to underpin future interventions.</title>
        <authorList>
            <person name="Anstead C.A."/>
            <person name="Korhonen P.K."/>
            <person name="Young N.D."/>
            <person name="Hall R.S."/>
            <person name="Jex A.R."/>
            <person name="Murali S.C."/>
            <person name="Hughes D.S."/>
            <person name="Lee S.F."/>
            <person name="Perry T."/>
            <person name="Stroehlein A.J."/>
            <person name="Ansell B.R."/>
            <person name="Breugelmans B."/>
            <person name="Hofmann A."/>
            <person name="Qu J."/>
            <person name="Dugan S."/>
            <person name="Lee S.L."/>
            <person name="Chao H."/>
            <person name="Dinh H."/>
            <person name="Han Y."/>
            <person name="Doddapaneni H.V."/>
            <person name="Worley K.C."/>
            <person name="Muzny D.M."/>
            <person name="Ioannidis P."/>
            <person name="Waterhouse R.M."/>
            <person name="Zdobnov E.M."/>
            <person name="James P.J."/>
            <person name="Bagnall N.H."/>
            <person name="Kotze A.C."/>
            <person name="Gibbs R.A."/>
            <person name="Richards S."/>
            <person name="Batterham P."/>
            <person name="Gasser R.B."/>
        </authorList>
    </citation>
    <scope>NUCLEOTIDE SEQUENCE [LARGE SCALE GENOMIC DNA]</scope>
    <source>
        <strain evidence="5 6">LS</strain>
        <tissue evidence="5">Full body</tissue>
    </source>
</reference>
<gene>
    <name evidence="5" type="ORF">FF38_08041</name>
</gene>
<evidence type="ECO:0008006" key="7">
    <source>
        <dbReference type="Google" id="ProtNLM"/>
    </source>
</evidence>
<dbReference type="GO" id="GO:0008270">
    <property type="term" value="F:zinc ion binding"/>
    <property type="evidence" value="ECO:0007669"/>
    <property type="project" value="UniProtKB-KW"/>
</dbReference>
<name>A0A0L0BRY6_LUCCU</name>
<dbReference type="EMBL" id="JRES01001454">
    <property type="protein sequence ID" value="KNC22835.1"/>
    <property type="molecule type" value="Genomic_DNA"/>
</dbReference>
<evidence type="ECO:0000256" key="1">
    <source>
        <dbReference type="ARBA" id="ARBA00022723"/>
    </source>
</evidence>
<accession>A0A0L0BRY6</accession>
<dbReference type="AlphaFoldDB" id="A0A0L0BRY6"/>
<organism evidence="5 6">
    <name type="scientific">Lucilia cuprina</name>
    <name type="common">Green bottle fly</name>
    <name type="synonym">Australian sheep blowfly</name>
    <dbReference type="NCBI Taxonomy" id="7375"/>
    <lineage>
        <taxon>Eukaryota</taxon>
        <taxon>Metazoa</taxon>
        <taxon>Ecdysozoa</taxon>
        <taxon>Arthropoda</taxon>
        <taxon>Hexapoda</taxon>
        <taxon>Insecta</taxon>
        <taxon>Pterygota</taxon>
        <taxon>Neoptera</taxon>
        <taxon>Endopterygota</taxon>
        <taxon>Diptera</taxon>
        <taxon>Brachycera</taxon>
        <taxon>Muscomorpha</taxon>
        <taxon>Oestroidea</taxon>
        <taxon>Calliphoridae</taxon>
        <taxon>Luciliinae</taxon>
        <taxon>Lucilia</taxon>
    </lineage>
</organism>
<keyword evidence="2" id="KW-0863">Zinc-finger</keyword>
<evidence type="ECO:0000313" key="5">
    <source>
        <dbReference type="EMBL" id="KNC22835.1"/>
    </source>
</evidence>
<protein>
    <recommendedName>
        <fullName evidence="7">Zinc finger PHD-type domain-containing protein</fullName>
    </recommendedName>
</protein>